<dbReference type="Proteomes" id="UP000701853">
    <property type="component" value="Chromosome 3"/>
</dbReference>
<name>A0A8J5ZC32_9ROSI</name>
<comment type="caution">
    <text evidence="3">The sequence shown here is derived from an EMBL/GenBank/DDBJ whole genome shotgun (WGS) entry which is preliminary data.</text>
</comment>
<protein>
    <recommendedName>
        <fullName evidence="2">Reverse transcriptase zinc-binding domain-containing protein</fullName>
    </recommendedName>
</protein>
<gene>
    <name evidence="3" type="ORF">CXB51_005295</name>
</gene>
<keyword evidence="1" id="KW-1133">Transmembrane helix</keyword>
<evidence type="ECO:0000313" key="3">
    <source>
        <dbReference type="EMBL" id="KAG8498883.1"/>
    </source>
</evidence>
<dbReference type="Pfam" id="PF13966">
    <property type="entry name" value="zf-RVT"/>
    <property type="match status" value="1"/>
</dbReference>
<feature type="domain" description="Reverse transcriptase zinc-binding" evidence="2">
    <location>
        <begin position="272"/>
        <end position="358"/>
    </location>
</feature>
<dbReference type="EMBL" id="JAHUZN010000003">
    <property type="protein sequence ID" value="KAG8498883.1"/>
    <property type="molecule type" value="Genomic_DNA"/>
</dbReference>
<reference evidence="3 4" key="1">
    <citation type="journal article" date="2021" name="bioRxiv">
        <title>The Gossypium anomalum genome as a resource for cotton improvement and evolutionary analysis of hybrid incompatibility.</title>
        <authorList>
            <person name="Grover C.E."/>
            <person name="Yuan D."/>
            <person name="Arick M.A."/>
            <person name="Miller E.R."/>
            <person name="Hu G."/>
            <person name="Peterson D.G."/>
            <person name="Wendel J.F."/>
            <person name="Udall J.A."/>
        </authorList>
    </citation>
    <scope>NUCLEOTIDE SEQUENCE [LARGE SCALE GENOMIC DNA]</scope>
    <source>
        <strain evidence="3">JFW-Udall</strain>
        <tissue evidence="3">Leaf</tissue>
    </source>
</reference>
<proteinExistence type="predicted"/>
<evidence type="ECO:0000259" key="2">
    <source>
        <dbReference type="Pfam" id="PF13966"/>
    </source>
</evidence>
<dbReference type="OrthoDB" id="1001947at2759"/>
<sequence length="363" mass="41403">MQVLWNAIPTQKFRPARGIRQGCPLSPYLFFLCMEWLGLSICKDIDVGNWSPIRLSRGGPPLSHLFFTDDLILFGNADRNQARVIKSVDDNLGELLSGFFSFQKVTNLGNLIGVLLLHDKVTNSTLNFVVERTMMVPKGICDEPKSHRDLGLRQLKDYNTSFMMKVGFNIISNTNALWIHVLRSKYIVPSGLPDDLSRSRCSFLWRSISEVWTFIRENLIWSVGDGSSISAGKILGFLIFVPCLSLSLILLTLFYIVPLTVWLQGTTSTGSFSLKSAYEKVCKDTFNVKDRIWELPWKFHGPHRIRFFIWLALKHRLLTNSERLRRGFGSSSACSLCGHDYEDVVHILKDCIAARRIWDKLIP</sequence>
<organism evidence="3 4">
    <name type="scientific">Gossypium anomalum</name>
    <dbReference type="NCBI Taxonomy" id="47600"/>
    <lineage>
        <taxon>Eukaryota</taxon>
        <taxon>Viridiplantae</taxon>
        <taxon>Streptophyta</taxon>
        <taxon>Embryophyta</taxon>
        <taxon>Tracheophyta</taxon>
        <taxon>Spermatophyta</taxon>
        <taxon>Magnoliopsida</taxon>
        <taxon>eudicotyledons</taxon>
        <taxon>Gunneridae</taxon>
        <taxon>Pentapetalae</taxon>
        <taxon>rosids</taxon>
        <taxon>malvids</taxon>
        <taxon>Malvales</taxon>
        <taxon>Malvaceae</taxon>
        <taxon>Malvoideae</taxon>
        <taxon>Gossypium</taxon>
    </lineage>
</organism>
<accession>A0A8J5ZC32</accession>
<feature type="transmembrane region" description="Helical" evidence="1">
    <location>
        <begin position="234"/>
        <end position="257"/>
    </location>
</feature>
<dbReference type="InterPro" id="IPR026960">
    <property type="entry name" value="RVT-Znf"/>
</dbReference>
<keyword evidence="1" id="KW-0812">Transmembrane</keyword>
<evidence type="ECO:0000313" key="4">
    <source>
        <dbReference type="Proteomes" id="UP000701853"/>
    </source>
</evidence>
<keyword evidence="1" id="KW-0472">Membrane</keyword>
<dbReference type="AlphaFoldDB" id="A0A8J5ZC32"/>
<keyword evidence="4" id="KW-1185">Reference proteome</keyword>
<evidence type="ECO:0000256" key="1">
    <source>
        <dbReference type="SAM" id="Phobius"/>
    </source>
</evidence>